<dbReference type="AlphaFoldDB" id="A0A1X9NJV5"/>
<dbReference type="SUPFAM" id="SSF53474">
    <property type="entry name" value="alpha/beta-Hydrolases"/>
    <property type="match status" value="1"/>
</dbReference>
<dbReference type="GO" id="GO:0016020">
    <property type="term" value="C:membrane"/>
    <property type="evidence" value="ECO:0007669"/>
    <property type="project" value="TreeGrafter"/>
</dbReference>
<dbReference type="Proteomes" id="UP000193450">
    <property type="component" value="Chromosome"/>
</dbReference>
<reference evidence="4 5" key="1">
    <citation type="submission" date="2016-11" db="EMBL/GenBank/DDBJ databases">
        <title>Trade-off between light-utilization and light-protection in marine flavobacteria.</title>
        <authorList>
            <person name="Kumagai Y."/>
        </authorList>
    </citation>
    <scope>NUCLEOTIDE SEQUENCE [LARGE SCALE GENOMIC DNA]</scope>
    <source>
        <strain evidence="4 5">NBRC 107125</strain>
    </source>
</reference>
<dbReference type="OrthoDB" id="149912at2"/>
<keyword evidence="5" id="KW-1185">Reference proteome</keyword>
<evidence type="ECO:0000256" key="1">
    <source>
        <dbReference type="ARBA" id="ARBA00008645"/>
    </source>
</evidence>
<dbReference type="InterPro" id="IPR029058">
    <property type="entry name" value="AB_hydrolase_fold"/>
</dbReference>
<sequence>MSAVERTFTVNGYQLAAKEWNKGAELKVIASHGWLDNAASFDALAPLLGRCHILALDMPGHGLSDHKSPQASYNIWDDLLDILAIADDMEWQTFNLLGHSRGAIISLMLSAAMPERIQALVMLDAVLPLPVDIAETPKQLNKFLVERRRALHKKLPRYASIDEAVAARCKAANMNQQSARTIVERGLVARDGSYHWTTDVRLTTASAFKMTAEHNKALVESITTPNLLLLAEGGLGARKEFINIAESYGTLHCQTLPGSHHFHMEEQAGDIAAIVETFFLQQK</sequence>
<dbReference type="PANTHER" id="PTHR43798">
    <property type="entry name" value="MONOACYLGLYCEROL LIPASE"/>
    <property type="match status" value="1"/>
</dbReference>
<dbReference type="RefSeq" id="WP_085760316.1">
    <property type="nucleotide sequence ID" value="NZ_CP019343.1"/>
</dbReference>
<dbReference type="Pfam" id="PF00561">
    <property type="entry name" value="Abhydrolase_1"/>
    <property type="match status" value="1"/>
</dbReference>
<dbReference type="InterPro" id="IPR000073">
    <property type="entry name" value="AB_hydrolase_1"/>
</dbReference>
<dbReference type="GO" id="GO:0016787">
    <property type="term" value="F:hydrolase activity"/>
    <property type="evidence" value="ECO:0007669"/>
    <property type="project" value="UniProtKB-KW"/>
</dbReference>
<evidence type="ECO:0000256" key="2">
    <source>
        <dbReference type="ARBA" id="ARBA00022801"/>
    </source>
</evidence>
<feature type="domain" description="AB hydrolase-1" evidence="3">
    <location>
        <begin position="31"/>
        <end position="144"/>
    </location>
</feature>
<accession>A0A1X9NJV5</accession>
<comment type="similarity">
    <text evidence="1">Belongs to the AB hydrolase superfamily.</text>
</comment>
<keyword evidence="2" id="KW-0378">Hydrolase</keyword>
<dbReference type="EMBL" id="CP019343">
    <property type="protein sequence ID" value="ARN76115.1"/>
    <property type="molecule type" value="Genomic_DNA"/>
</dbReference>
<dbReference type="KEGG" id="osg:BST96_19645"/>
<dbReference type="STRING" id="716816.BST96_19645"/>
<dbReference type="PRINTS" id="PR00111">
    <property type="entry name" value="ABHYDROLASE"/>
</dbReference>
<gene>
    <name evidence="4" type="ORF">BST96_19645</name>
</gene>
<evidence type="ECO:0000259" key="3">
    <source>
        <dbReference type="Pfam" id="PF00561"/>
    </source>
</evidence>
<evidence type="ECO:0000313" key="4">
    <source>
        <dbReference type="EMBL" id="ARN76115.1"/>
    </source>
</evidence>
<dbReference type="InterPro" id="IPR050266">
    <property type="entry name" value="AB_hydrolase_sf"/>
</dbReference>
<evidence type="ECO:0000313" key="5">
    <source>
        <dbReference type="Proteomes" id="UP000193450"/>
    </source>
</evidence>
<organism evidence="4 5">
    <name type="scientific">Oceanicoccus sagamiensis</name>
    <dbReference type="NCBI Taxonomy" id="716816"/>
    <lineage>
        <taxon>Bacteria</taxon>
        <taxon>Pseudomonadati</taxon>
        <taxon>Pseudomonadota</taxon>
        <taxon>Gammaproteobacteria</taxon>
        <taxon>Cellvibrionales</taxon>
        <taxon>Spongiibacteraceae</taxon>
        <taxon>Oceanicoccus</taxon>
    </lineage>
</organism>
<protein>
    <recommendedName>
        <fullName evidence="3">AB hydrolase-1 domain-containing protein</fullName>
    </recommendedName>
</protein>
<name>A0A1X9NJV5_9GAMM</name>
<proteinExistence type="inferred from homology"/>
<dbReference type="Gene3D" id="3.40.50.1820">
    <property type="entry name" value="alpha/beta hydrolase"/>
    <property type="match status" value="1"/>
</dbReference>
<dbReference type="PANTHER" id="PTHR43798:SF14">
    <property type="entry name" value="SERINE HYDROLASE-LIKE PROTEIN DDB_G0286239"/>
    <property type="match status" value="1"/>
</dbReference>